<protein>
    <submittedName>
        <fullName evidence="1">Uncharacterized protein</fullName>
    </submittedName>
</protein>
<comment type="caution">
    <text evidence="1">The sequence shown here is derived from an EMBL/GenBank/DDBJ whole genome shotgun (WGS) entry which is preliminary data.</text>
</comment>
<sequence>MGRAPCCAKVGLHKGPWTTKEDALLTKYVQAHGEGQWKSLPKKAGLLRCGKSCRLRWMNYLRPDIKRGNITPDEDDLIIRLHSLLGNRWSLIAGRLPGRTDNEIKNYWNTHLLKKMQRNQQTCDVLSDHDDEQQQQQSKKKKRNNTNNKRKKKNEKKKGGKNDNNEEEEKIKVYLPKPIRIKALNLPRTDSGNSFTFESNSSFGSQEKERTEQQVRNDNVVCELVGEMGENDGFGFSRDDYDLVNDYTLENAHESYFDTCDGGDHGTLERLYDEYLQILNMEDCNYPFDSSFAQSFFDTNNDIINI</sequence>
<keyword evidence="2" id="KW-1185">Reference proteome</keyword>
<accession>A0ACB0L0Z6</accession>
<dbReference type="EMBL" id="CASHSV030000409">
    <property type="protein sequence ID" value="CAJ2663064.1"/>
    <property type="molecule type" value="Genomic_DNA"/>
</dbReference>
<name>A0ACB0L0Z6_TRIPR</name>
<gene>
    <name evidence="1" type="ORF">MILVUS5_LOCUS28562</name>
</gene>
<evidence type="ECO:0000313" key="2">
    <source>
        <dbReference type="Proteomes" id="UP001177021"/>
    </source>
</evidence>
<proteinExistence type="predicted"/>
<reference evidence="1" key="1">
    <citation type="submission" date="2023-10" db="EMBL/GenBank/DDBJ databases">
        <authorList>
            <person name="Rodriguez Cubillos JULIANA M."/>
            <person name="De Vega J."/>
        </authorList>
    </citation>
    <scope>NUCLEOTIDE SEQUENCE</scope>
</reference>
<evidence type="ECO:0000313" key="1">
    <source>
        <dbReference type="EMBL" id="CAJ2663064.1"/>
    </source>
</evidence>
<dbReference type="Proteomes" id="UP001177021">
    <property type="component" value="Unassembled WGS sequence"/>
</dbReference>
<organism evidence="1 2">
    <name type="scientific">Trifolium pratense</name>
    <name type="common">Red clover</name>
    <dbReference type="NCBI Taxonomy" id="57577"/>
    <lineage>
        <taxon>Eukaryota</taxon>
        <taxon>Viridiplantae</taxon>
        <taxon>Streptophyta</taxon>
        <taxon>Embryophyta</taxon>
        <taxon>Tracheophyta</taxon>
        <taxon>Spermatophyta</taxon>
        <taxon>Magnoliopsida</taxon>
        <taxon>eudicotyledons</taxon>
        <taxon>Gunneridae</taxon>
        <taxon>Pentapetalae</taxon>
        <taxon>rosids</taxon>
        <taxon>fabids</taxon>
        <taxon>Fabales</taxon>
        <taxon>Fabaceae</taxon>
        <taxon>Papilionoideae</taxon>
        <taxon>50 kb inversion clade</taxon>
        <taxon>NPAAA clade</taxon>
        <taxon>Hologalegina</taxon>
        <taxon>IRL clade</taxon>
        <taxon>Trifolieae</taxon>
        <taxon>Trifolium</taxon>
    </lineage>
</organism>